<keyword evidence="4" id="KW-0813">Transport</keyword>
<evidence type="ECO:0000256" key="3">
    <source>
        <dbReference type="ARBA" id="ARBA00018684"/>
    </source>
</evidence>
<gene>
    <name evidence="10" type="ORF">GOBAR_AA08428</name>
</gene>
<comment type="subcellular location">
    <subcellularLocation>
        <location evidence="1">Mitochondrion inner membrane</location>
        <topology evidence="1">Peripheral membrane protein</topology>
        <orientation evidence="1">Matrix side</orientation>
    </subcellularLocation>
</comment>
<keyword evidence="7" id="KW-0249">Electron transport</keyword>
<sequence length="80" mass="9332">MSGATTVAYLARRAAQKEKVRILYRCALKDILNWAVHRHLFYQDVVYLHVFRVNFIVEIARKPNYDGGSMQDLRFLGIGF</sequence>
<dbReference type="PANTHER" id="PTHR12868">
    <property type="entry name" value="NADH-UBIQUINONE OXIDOREDUCTASE B22 SUBUNIT"/>
    <property type="match status" value="1"/>
</dbReference>
<evidence type="ECO:0000256" key="9">
    <source>
        <dbReference type="ARBA" id="ARBA00023136"/>
    </source>
</evidence>
<dbReference type="GO" id="GO:0005743">
    <property type="term" value="C:mitochondrial inner membrane"/>
    <property type="evidence" value="ECO:0007669"/>
    <property type="project" value="UniProtKB-SubCell"/>
</dbReference>
<keyword evidence="8" id="KW-0496">Mitochondrion</keyword>
<dbReference type="AlphaFoldDB" id="A0A2P5Y9D4"/>
<evidence type="ECO:0000256" key="7">
    <source>
        <dbReference type="ARBA" id="ARBA00022982"/>
    </source>
</evidence>
<organism evidence="10 11">
    <name type="scientific">Gossypium barbadense</name>
    <name type="common">Sea Island cotton</name>
    <name type="synonym">Hibiscus barbadensis</name>
    <dbReference type="NCBI Taxonomy" id="3634"/>
    <lineage>
        <taxon>Eukaryota</taxon>
        <taxon>Viridiplantae</taxon>
        <taxon>Streptophyta</taxon>
        <taxon>Embryophyta</taxon>
        <taxon>Tracheophyta</taxon>
        <taxon>Spermatophyta</taxon>
        <taxon>Magnoliopsida</taxon>
        <taxon>eudicotyledons</taxon>
        <taxon>Gunneridae</taxon>
        <taxon>Pentapetalae</taxon>
        <taxon>rosids</taxon>
        <taxon>malvids</taxon>
        <taxon>Malvales</taxon>
        <taxon>Malvaceae</taxon>
        <taxon>Malvoideae</taxon>
        <taxon>Gossypium</taxon>
    </lineage>
</organism>
<dbReference type="InterPro" id="IPR033034">
    <property type="entry name" value="NDUFB9"/>
</dbReference>
<name>A0A2P5Y9D4_GOSBA</name>
<accession>A0A2P5Y9D4</accession>
<evidence type="ECO:0000256" key="8">
    <source>
        <dbReference type="ARBA" id="ARBA00023128"/>
    </source>
</evidence>
<evidence type="ECO:0000256" key="1">
    <source>
        <dbReference type="ARBA" id="ARBA00004443"/>
    </source>
</evidence>
<evidence type="ECO:0000256" key="6">
    <source>
        <dbReference type="ARBA" id="ARBA00022792"/>
    </source>
</evidence>
<dbReference type="EMBL" id="KZ663508">
    <property type="protein sequence ID" value="PPS12210.1"/>
    <property type="molecule type" value="Genomic_DNA"/>
</dbReference>
<evidence type="ECO:0000256" key="2">
    <source>
        <dbReference type="ARBA" id="ARBA00009508"/>
    </source>
</evidence>
<dbReference type="GO" id="GO:0006120">
    <property type="term" value="P:mitochondrial electron transport, NADH to ubiquinone"/>
    <property type="evidence" value="ECO:0007669"/>
    <property type="project" value="InterPro"/>
</dbReference>
<dbReference type="PANTHER" id="PTHR12868:SF0">
    <property type="entry name" value="NADH DEHYDROGENASE [UBIQUINONE] 1 BETA SUBCOMPLEX SUBUNIT 9"/>
    <property type="match status" value="1"/>
</dbReference>
<keyword evidence="6" id="KW-0999">Mitochondrion inner membrane</keyword>
<evidence type="ECO:0000256" key="4">
    <source>
        <dbReference type="ARBA" id="ARBA00022448"/>
    </source>
</evidence>
<comment type="similarity">
    <text evidence="2">Belongs to the complex I LYR family.</text>
</comment>
<evidence type="ECO:0000313" key="11">
    <source>
        <dbReference type="Proteomes" id="UP000239757"/>
    </source>
</evidence>
<protein>
    <recommendedName>
        <fullName evidence="3">NADH dehydrogenase [ubiquinone] 1 beta subcomplex subunit 9</fullName>
    </recommendedName>
</protein>
<keyword evidence="5" id="KW-0679">Respiratory chain</keyword>
<proteinExistence type="inferred from homology"/>
<dbReference type="OrthoDB" id="1708627at2759"/>
<reference evidence="10 11" key="1">
    <citation type="submission" date="2015-01" db="EMBL/GenBank/DDBJ databases">
        <title>Genome of allotetraploid Gossypium barbadense reveals genomic plasticity and fiber elongation in cotton evolution.</title>
        <authorList>
            <person name="Chen X."/>
            <person name="Liu X."/>
            <person name="Zhao B."/>
            <person name="Zheng H."/>
            <person name="Hu Y."/>
            <person name="Lu G."/>
            <person name="Yang C."/>
            <person name="Chen J."/>
            <person name="Shan C."/>
            <person name="Zhang L."/>
            <person name="Zhou Y."/>
            <person name="Wang L."/>
            <person name="Guo W."/>
            <person name="Bai Y."/>
            <person name="Ruan J."/>
            <person name="Shangguan X."/>
            <person name="Mao Y."/>
            <person name="Jiang J."/>
            <person name="Zhu Y."/>
            <person name="Lei J."/>
            <person name="Kang H."/>
            <person name="Chen S."/>
            <person name="He X."/>
            <person name="Wang R."/>
            <person name="Wang Y."/>
            <person name="Chen J."/>
            <person name="Wang L."/>
            <person name="Yu S."/>
            <person name="Wang B."/>
            <person name="Wei J."/>
            <person name="Song S."/>
            <person name="Lu X."/>
            <person name="Gao Z."/>
            <person name="Gu W."/>
            <person name="Deng X."/>
            <person name="Ma D."/>
            <person name="Wang S."/>
            <person name="Liang W."/>
            <person name="Fang L."/>
            <person name="Cai C."/>
            <person name="Zhu X."/>
            <person name="Zhou B."/>
            <person name="Zhang Y."/>
            <person name="Chen Z."/>
            <person name="Xu S."/>
            <person name="Zhu R."/>
            <person name="Wang S."/>
            <person name="Zhang T."/>
            <person name="Zhao G."/>
        </authorList>
    </citation>
    <scope>NUCLEOTIDE SEQUENCE [LARGE SCALE GENOMIC DNA]</scope>
    <source>
        <strain evidence="11">cv. Xinhai21</strain>
        <tissue evidence="10">Leaf</tissue>
    </source>
</reference>
<evidence type="ECO:0000256" key="5">
    <source>
        <dbReference type="ARBA" id="ARBA00022660"/>
    </source>
</evidence>
<evidence type="ECO:0000313" key="10">
    <source>
        <dbReference type="EMBL" id="PPS12210.1"/>
    </source>
</evidence>
<dbReference type="Proteomes" id="UP000239757">
    <property type="component" value="Unassembled WGS sequence"/>
</dbReference>
<keyword evidence="9" id="KW-0472">Membrane</keyword>